<accession>A0A8B4H923</accession>
<feature type="transmembrane region" description="Helical" evidence="1">
    <location>
        <begin position="20"/>
        <end position="41"/>
    </location>
</feature>
<organism evidence="2 3">
    <name type="scientific">Corynebacterium matruchotii</name>
    <dbReference type="NCBI Taxonomy" id="43768"/>
    <lineage>
        <taxon>Bacteria</taxon>
        <taxon>Bacillati</taxon>
        <taxon>Actinomycetota</taxon>
        <taxon>Actinomycetes</taxon>
        <taxon>Mycobacteriales</taxon>
        <taxon>Corynebacteriaceae</taxon>
        <taxon>Corynebacterium</taxon>
    </lineage>
</organism>
<keyword evidence="1" id="KW-0812">Transmembrane</keyword>
<evidence type="ECO:0000313" key="3">
    <source>
        <dbReference type="Proteomes" id="UP000249886"/>
    </source>
</evidence>
<name>A0A8B4H923_9CORY</name>
<protein>
    <submittedName>
        <fullName evidence="2">Uncharacterized protein</fullName>
    </submittedName>
</protein>
<keyword evidence="1" id="KW-0472">Membrane</keyword>
<keyword evidence="1" id="KW-1133">Transmembrane helix</keyword>
<evidence type="ECO:0000256" key="1">
    <source>
        <dbReference type="SAM" id="Phobius"/>
    </source>
</evidence>
<evidence type="ECO:0000313" key="2">
    <source>
        <dbReference type="EMBL" id="SPW30824.1"/>
    </source>
</evidence>
<dbReference type="Proteomes" id="UP000249886">
    <property type="component" value="Unassembled WGS sequence"/>
</dbReference>
<dbReference type="AlphaFoldDB" id="A0A8B4H923"/>
<proteinExistence type="predicted"/>
<sequence length="64" mass="7142">MCCVCVSALWYVPSHMLHSALAAVGVCFKLLSGFVTVFYYCAGMLGYGLRKDAFWLVIQHRPIP</sequence>
<comment type="caution">
    <text evidence="2">The sequence shown here is derived from an EMBL/GenBank/DDBJ whole genome shotgun (WGS) entry which is preliminary data.</text>
</comment>
<gene>
    <name evidence="2" type="ORF">NCTC10254_01933</name>
</gene>
<dbReference type="EMBL" id="UARK01000023">
    <property type="protein sequence ID" value="SPW30824.1"/>
    <property type="molecule type" value="Genomic_DNA"/>
</dbReference>
<reference evidence="2 3" key="1">
    <citation type="submission" date="2018-06" db="EMBL/GenBank/DDBJ databases">
        <authorList>
            <consortium name="Pathogen Informatics"/>
            <person name="Doyle S."/>
        </authorList>
    </citation>
    <scope>NUCLEOTIDE SEQUENCE [LARGE SCALE GENOMIC DNA]</scope>
    <source>
        <strain evidence="2 3">NCTC10254</strain>
    </source>
</reference>